<evidence type="ECO:0000256" key="3">
    <source>
        <dbReference type="ARBA" id="ARBA00013252"/>
    </source>
</evidence>
<evidence type="ECO:0000313" key="6">
    <source>
        <dbReference type="Proteomes" id="UP000601099"/>
    </source>
</evidence>
<proteinExistence type="inferred from homology"/>
<dbReference type="RefSeq" id="WP_196957360.1">
    <property type="nucleotide sequence ID" value="NZ_JADWYK010000024.1"/>
</dbReference>
<name>A0ABS0L897_9BACT</name>
<evidence type="ECO:0000256" key="2">
    <source>
        <dbReference type="ARBA" id="ARBA00006472"/>
    </source>
</evidence>
<dbReference type="EMBL" id="JADWYK010000024">
    <property type="protein sequence ID" value="MBG8556342.1"/>
    <property type="molecule type" value="Genomic_DNA"/>
</dbReference>
<gene>
    <name evidence="5" type="ORF">I5L79_22540</name>
</gene>
<dbReference type="Proteomes" id="UP000601099">
    <property type="component" value="Unassembled WGS sequence"/>
</dbReference>
<keyword evidence="6" id="KW-1185">Reference proteome</keyword>
<dbReference type="InterPro" id="IPR036428">
    <property type="entry name" value="PCD_sf"/>
</dbReference>
<dbReference type="InterPro" id="IPR001533">
    <property type="entry name" value="Pterin_deHydtase"/>
</dbReference>
<keyword evidence="4" id="KW-0456">Lyase</keyword>
<sequence length="90" mass="10098">MWTELDNALTCTFRFKDFQTAFSFMTDVAEEAEFQGHHPWWSNEYSVVSFRLCTHDAGRTITGKDRQLAAAIDTLAAAYKGEALTGTEVA</sequence>
<accession>A0ABS0L897</accession>
<evidence type="ECO:0000313" key="5">
    <source>
        <dbReference type="EMBL" id="MBG8556342.1"/>
    </source>
</evidence>
<organism evidence="5 6">
    <name type="scientific">Hymenobacter guriensis</name>
    <dbReference type="NCBI Taxonomy" id="2793065"/>
    <lineage>
        <taxon>Bacteria</taxon>
        <taxon>Pseudomonadati</taxon>
        <taxon>Bacteroidota</taxon>
        <taxon>Cytophagia</taxon>
        <taxon>Cytophagales</taxon>
        <taxon>Hymenobacteraceae</taxon>
        <taxon>Hymenobacter</taxon>
    </lineage>
</organism>
<evidence type="ECO:0000256" key="1">
    <source>
        <dbReference type="ARBA" id="ARBA00001554"/>
    </source>
</evidence>
<dbReference type="PANTHER" id="PTHR12599">
    <property type="entry name" value="PTERIN-4-ALPHA-CARBINOLAMINE DEHYDRATASE"/>
    <property type="match status" value="1"/>
</dbReference>
<evidence type="ECO:0000256" key="4">
    <source>
        <dbReference type="ARBA" id="ARBA00023239"/>
    </source>
</evidence>
<protein>
    <recommendedName>
        <fullName evidence="3">4a-hydroxytetrahydrobiopterin dehydratase</fullName>
        <ecNumber evidence="3">4.2.1.96</ecNumber>
    </recommendedName>
</protein>
<dbReference type="EC" id="4.2.1.96" evidence="3"/>
<dbReference type="PANTHER" id="PTHR12599:SF0">
    <property type="entry name" value="PTERIN-4-ALPHA-CARBINOLAMINE DEHYDRATASE"/>
    <property type="match status" value="1"/>
</dbReference>
<dbReference type="Gene3D" id="3.30.1360.20">
    <property type="entry name" value="Transcriptional coactivator/pterin dehydratase"/>
    <property type="match status" value="1"/>
</dbReference>
<reference evidence="5 6" key="1">
    <citation type="submission" date="2020-11" db="EMBL/GenBank/DDBJ databases">
        <title>Hymenobacter sp.</title>
        <authorList>
            <person name="Kim M.K."/>
        </authorList>
    </citation>
    <scope>NUCLEOTIDE SEQUENCE [LARGE SCALE GENOMIC DNA]</scope>
    <source>
        <strain evidence="5 6">BT594</strain>
    </source>
</reference>
<comment type="caution">
    <text evidence="5">The sequence shown here is derived from an EMBL/GenBank/DDBJ whole genome shotgun (WGS) entry which is preliminary data.</text>
</comment>
<dbReference type="Pfam" id="PF01329">
    <property type="entry name" value="Pterin_4a"/>
    <property type="match status" value="1"/>
</dbReference>
<comment type="catalytic activity">
    <reaction evidence="1">
        <text>(4aS,6R)-4a-hydroxy-L-erythro-5,6,7,8-tetrahydrobiopterin = (6R)-L-erythro-6,7-dihydrobiopterin + H2O</text>
        <dbReference type="Rhea" id="RHEA:11920"/>
        <dbReference type="ChEBI" id="CHEBI:15377"/>
        <dbReference type="ChEBI" id="CHEBI:15642"/>
        <dbReference type="ChEBI" id="CHEBI:43120"/>
        <dbReference type="EC" id="4.2.1.96"/>
    </reaction>
</comment>
<comment type="similarity">
    <text evidence="2">Belongs to the pterin-4-alpha-carbinolamine dehydratase family.</text>
</comment>
<dbReference type="SUPFAM" id="SSF55248">
    <property type="entry name" value="PCD-like"/>
    <property type="match status" value="1"/>
</dbReference>